<gene>
    <name evidence="2" type="ORF">ESZ_00097</name>
</gene>
<dbReference type="PANTHER" id="PTHR34404:SF2">
    <property type="entry name" value="CONSERVED SERINE RICH PROTEIN"/>
    <property type="match status" value="1"/>
</dbReference>
<evidence type="ECO:0000313" key="3">
    <source>
        <dbReference type="Proteomes" id="UP000509549"/>
    </source>
</evidence>
<dbReference type="Proteomes" id="UP000509549">
    <property type="component" value="Chromosome"/>
</dbReference>
<organism evidence="2 3">
    <name type="scientific">Candidatus Azoamicus ciliaticola</name>
    <dbReference type="NCBI Taxonomy" id="2652803"/>
    <lineage>
        <taxon>Bacteria</taxon>
        <taxon>Pseudomonadati</taxon>
        <taxon>Pseudomonadota</taxon>
        <taxon>Gammaproteobacteria</taxon>
        <taxon>Candidatus Azoamicaceae</taxon>
        <taxon>Candidatus Azoamicus</taxon>
    </lineage>
</organism>
<dbReference type="Pfam" id="PF09723">
    <property type="entry name" value="Zn_ribbon_8"/>
    <property type="match status" value="1"/>
</dbReference>
<reference evidence="2 3" key="1">
    <citation type="submission" date="2020-04" db="EMBL/GenBank/DDBJ databases">
        <authorList>
            <person name="Graf S J."/>
        </authorList>
    </citation>
    <scope>NUCLEOTIDE SEQUENCE [LARGE SCALE GENOMIC DNA]</scope>
    <source>
        <strain evidence="2">1</strain>
    </source>
</reference>
<feature type="domain" description="Putative regulatory protein FmdB zinc ribbon" evidence="1">
    <location>
        <begin position="1"/>
        <end position="42"/>
    </location>
</feature>
<dbReference type="EMBL" id="LR794158">
    <property type="protein sequence ID" value="CAB3976316.1"/>
    <property type="molecule type" value="Genomic_DNA"/>
</dbReference>
<keyword evidence="3" id="KW-1185">Reference proteome</keyword>
<evidence type="ECO:0000259" key="1">
    <source>
        <dbReference type="SMART" id="SM00834"/>
    </source>
</evidence>
<dbReference type="AlphaFoldDB" id="A0A6J5JWP7"/>
<dbReference type="RefSeq" id="WP_176604848.1">
    <property type="nucleotide sequence ID" value="NZ_LR794158.1"/>
</dbReference>
<accession>A0A6J5JWP7</accession>
<evidence type="ECO:0000313" key="2">
    <source>
        <dbReference type="EMBL" id="CAB3976316.1"/>
    </source>
</evidence>
<dbReference type="InterPro" id="IPR013429">
    <property type="entry name" value="Regulatory_FmdB_Zinc_ribbon"/>
</dbReference>
<protein>
    <recommendedName>
        <fullName evidence="1">Putative regulatory protein FmdB zinc ribbon domain-containing protein</fullName>
    </recommendedName>
</protein>
<dbReference type="SMART" id="SM00834">
    <property type="entry name" value="CxxC_CXXC_SSSS"/>
    <property type="match status" value="1"/>
</dbReference>
<dbReference type="NCBIfam" id="TIGR02605">
    <property type="entry name" value="CxxC_CxxC_SSSS"/>
    <property type="match status" value="1"/>
</dbReference>
<name>A0A6J5JWP7_9GAMM</name>
<dbReference type="KEGG" id="acil:ESZ_00097"/>
<proteinExistence type="predicted"/>
<sequence length="66" mass="7931">MPIYEYICLKCKYTIEKLEKINENIKNICPNCKTIYLEKKISVSNFKLKGKGWYKTDYKKDNKSED</sequence>
<dbReference type="PANTHER" id="PTHR34404">
    <property type="entry name" value="REGULATORY PROTEIN, FMDB FAMILY"/>
    <property type="match status" value="1"/>
</dbReference>